<name>A0A964E538_9PROT</name>
<organism evidence="3 4">
    <name type="scientific">Acidisoma cellulosilyticum</name>
    <dbReference type="NCBI Taxonomy" id="2802395"/>
    <lineage>
        <taxon>Bacteria</taxon>
        <taxon>Pseudomonadati</taxon>
        <taxon>Pseudomonadota</taxon>
        <taxon>Alphaproteobacteria</taxon>
        <taxon>Acetobacterales</taxon>
        <taxon>Acidocellaceae</taxon>
        <taxon>Acidisoma</taxon>
    </lineage>
</organism>
<dbReference type="PANTHER" id="PTHR41521:SF4">
    <property type="entry name" value="BLR0684 PROTEIN"/>
    <property type="match status" value="1"/>
</dbReference>
<dbReference type="AlphaFoldDB" id="A0A964E538"/>
<dbReference type="EMBL" id="JAESVA010000006">
    <property type="protein sequence ID" value="MCB8882104.1"/>
    <property type="molecule type" value="Genomic_DNA"/>
</dbReference>
<dbReference type="InterPro" id="IPR010753">
    <property type="entry name" value="DUF1330"/>
</dbReference>
<gene>
    <name evidence="3" type="ORF">ACELLULO517_17800</name>
</gene>
<feature type="region of interest" description="Disordered" evidence="1">
    <location>
        <begin position="1"/>
        <end position="24"/>
    </location>
</feature>
<dbReference type="Pfam" id="PF07045">
    <property type="entry name" value="DUF1330"/>
    <property type="match status" value="1"/>
</dbReference>
<accession>A0A964E538</accession>
<dbReference type="PANTHER" id="PTHR41521">
    <property type="match status" value="1"/>
</dbReference>
<sequence>MTSHPQDLSAAREETSATQPATEPKAYVLAQITVDDAAAYAASGYMSMVEAAVAAFGGRYVIRGGAPEALEGEPGRERTVLLEFPSREAARAWHGSDLYAPAITLRQSLSTGRMTLLDAYEG</sequence>
<comment type="caution">
    <text evidence="3">The sequence shown here is derived from an EMBL/GenBank/DDBJ whole genome shotgun (WGS) entry which is preliminary data.</text>
</comment>
<keyword evidence="4" id="KW-1185">Reference proteome</keyword>
<protein>
    <submittedName>
        <fullName evidence="3">DUF1330 domain-containing protein</fullName>
    </submittedName>
</protein>
<proteinExistence type="predicted"/>
<evidence type="ECO:0000256" key="1">
    <source>
        <dbReference type="SAM" id="MobiDB-lite"/>
    </source>
</evidence>
<feature type="domain" description="DUF1330" evidence="2">
    <location>
        <begin position="25"/>
        <end position="119"/>
    </location>
</feature>
<evidence type="ECO:0000259" key="2">
    <source>
        <dbReference type="Pfam" id="PF07045"/>
    </source>
</evidence>
<reference evidence="3 4" key="1">
    <citation type="journal article" date="2021" name="Microorganisms">
        <title>Acidisoma silvae sp. nov. and Acidisomacellulosilytica sp. nov., Two Acidophilic Bacteria Isolated from Decaying Wood, Hydrolyzing Cellulose and Producing Poly-3-hydroxybutyrate.</title>
        <authorList>
            <person name="Mieszkin S."/>
            <person name="Pouder E."/>
            <person name="Uroz S."/>
            <person name="Simon-Colin C."/>
            <person name="Alain K."/>
        </authorList>
    </citation>
    <scope>NUCLEOTIDE SEQUENCE [LARGE SCALE GENOMIC DNA]</scope>
    <source>
        <strain evidence="3 4">HW T5.17</strain>
    </source>
</reference>
<dbReference type="SUPFAM" id="SSF54909">
    <property type="entry name" value="Dimeric alpha+beta barrel"/>
    <property type="match status" value="1"/>
</dbReference>
<evidence type="ECO:0000313" key="4">
    <source>
        <dbReference type="Proteomes" id="UP000721844"/>
    </source>
</evidence>
<dbReference type="InterPro" id="IPR011008">
    <property type="entry name" value="Dimeric_a/b-barrel"/>
</dbReference>
<evidence type="ECO:0000313" key="3">
    <source>
        <dbReference type="EMBL" id="MCB8882104.1"/>
    </source>
</evidence>
<dbReference type="Gene3D" id="3.30.70.100">
    <property type="match status" value="1"/>
</dbReference>
<dbReference type="RefSeq" id="WP_227308771.1">
    <property type="nucleotide sequence ID" value="NZ_JAESVA010000006.1"/>
</dbReference>
<dbReference type="Proteomes" id="UP000721844">
    <property type="component" value="Unassembled WGS sequence"/>
</dbReference>